<gene>
    <name evidence="2" type="ORF">RIMI_LOCUS16613898</name>
</gene>
<accession>A0ABN9M4U4</accession>
<protein>
    <submittedName>
        <fullName evidence="2">Uncharacterized protein</fullName>
    </submittedName>
</protein>
<feature type="region of interest" description="Disordered" evidence="1">
    <location>
        <begin position="300"/>
        <end position="319"/>
    </location>
</feature>
<evidence type="ECO:0000256" key="1">
    <source>
        <dbReference type="SAM" id="MobiDB-lite"/>
    </source>
</evidence>
<feature type="compositionally biased region" description="Low complexity" evidence="1">
    <location>
        <begin position="143"/>
        <end position="152"/>
    </location>
</feature>
<feature type="compositionally biased region" description="Polar residues" evidence="1">
    <location>
        <begin position="307"/>
        <end position="317"/>
    </location>
</feature>
<dbReference type="Proteomes" id="UP001176940">
    <property type="component" value="Unassembled WGS sequence"/>
</dbReference>
<sequence length="331" mass="35658">MDILTLGRALDHSAASVSLCSLECVDDVGKRWRSVTDRFIKSLKTPSGSSPPRKRVPYADQLQCVLSSRSLRTESNVYDQTPPDHEGDTPEHNIGEEVEDCRMITKDYPGNMSSAGTSEDLTDSFGVMAIPANTDEVSESNDAAPASGAASSSGGGVSRHMGMGASARPVALRRAAPKKAKNSQIIENLTSRTLNLLNNLGKQDEHDKFGSLLADRLRTLPRDKQQIYMTAANCLLTAIDGTSTLPPAQYIMMGIFNIFNNPIVPPPPPPAASQRFGQAAPYGPDTADAYSYGHTPVPTTTGHHTSMRNSSVSSQQDLFPGCGYDPEYHQF</sequence>
<reference evidence="2" key="1">
    <citation type="submission" date="2023-07" db="EMBL/GenBank/DDBJ databases">
        <authorList>
            <person name="Stuckert A."/>
        </authorList>
    </citation>
    <scope>NUCLEOTIDE SEQUENCE</scope>
</reference>
<organism evidence="2 3">
    <name type="scientific">Ranitomeya imitator</name>
    <name type="common">mimic poison frog</name>
    <dbReference type="NCBI Taxonomy" id="111125"/>
    <lineage>
        <taxon>Eukaryota</taxon>
        <taxon>Metazoa</taxon>
        <taxon>Chordata</taxon>
        <taxon>Craniata</taxon>
        <taxon>Vertebrata</taxon>
        <taxon>Euteleostomi</taxon>
        <taxon>Amphibia</taxon>
        <taxon>Batrachia</taxon>
        <taxon>Anura</taxon>
        <taxon>Neobatrachia</taxon>
        <taxon>Hyloidea</taxon>
        <taxon>Dendrobatidae</taxon>
        <taxon>Dendrobatinae</taxon>
        <taxon>Ranitomeya</taxon>
    </lineage>
</organism>
<keyword evidence="3" id="KW-1185">Reference proteome</keyword>
<evidence type="ECO:0000313" key="2">
    <source>
        <dbReference type="EMBL" id="CAJ0958933.1"/>
    </source>
</evidence>
<feature type="compositionally biased region" description="Basic and acidic residues" evidence="1">
    <location>
        <begin position="82"/>
        <end position="93"/>
    </location>
</feature>
<name>A0ABN9M4U4_9NEOB</name>
<proteinExistence type="predicted"/>
<evidence type="ECO:0000313" key="3">
    <source>
        <dbReference type="Proteomes" id="UP001176940"/>
    </source>
</evidence>
<feature type="region of interest" description="Disordered" evidence="1">
    <location>
        <begin position="71"/>
        <end position="93"/>
    </location>
</feature>
<feature type="region of interest" description="Disordered" evidence="1">
    <location>
        <begin position="137"/>
        <end position="162"/>
    </location>
</feature>
<comment type="caution">
    <text evidence="2">The sequence shown here is derived from an EMBL/GenBank/DDBJ whole genome shotgun (WGS) entry which is preliminary data.</text>
</comment>
<dbReference type="EMBL" id="CAUEEQ010046740">
    <property type="protein sequence ID" value="CAJ0958933.1"/>
    <property type="molecule type" value="Genomic_DNA"/>
</dbReference>